<feature type="compositionally biased region" description="Acidic residues" evidence="1">
    <location>
        <begin position="50"/>
        <end position="66"/>
    </location>
</feature>
<feature type="compositionally biased region" description="Basic and acidic residues" evidence="1">
    <location>
        <begin position="245"/>
        <end position="263"/>
    </location>
</feature>
<feature type="domain" description="BHLH" evidence="2">
    <location>
        <begin position="250"/>
        <end position="302"/>
    </location>
</feature>
<feature type="compositionally biased region" description="Basic residues" evidence="1">
    <location>
        <begin position="74"/>
        <end position="91"/>
    </location>
</feature>
<evidence type="ECO:0000313" key="4">
    <source>
        <dbReference type="Proteomes" id="UP000027586"/>
    </source>
</evidence>
<comment type="caution">
    <text evidence="3">The sequence shown here is derived from an EMBL/GenBank/DDBJ whole genome shotgun (WGS) entry which is preliminary data.</text>
</comment>
<feature type="compositionally biased region" description="Low complexity" evidence="1">
    <location>
        <begin position="169"/>
        <end position="186"/>
    </location>
</feature>
<dbReference type="Pfam" id="PF00010">
    <property type="entry name" value="HLH"/>
    <property type="match status" value="1"/>
</dbReference>
<dbReference type="STRING" id="1263082.A0A068RPN4"/>
<proteinExistence type="predicted"/>
<feature type="region of interest" description="Disordered" evidence="1">
    <location>
        <begin position="405"/>
        <end position="532"/>
    </location>
</feature>
<gene>
    <name evidence="3" type="ORF">LCOR_03150.1</name>
</gene>
<dbReference type="PROSITE" id="PS50888">
    <property type="entry name" value="BHLH"/>
    <property type="match status" value="1"/>
</dbReference>
<dbReference type="GO" id="GO:0046983">
    <property type="term" value="F:protein dimerization activity"/>
    <property type="evidence" value="ECO:0007669"/>
    <property type="project" value="InterPro"/>
</dbReference>
<dbReference type="Proteomes" id="UP000027586">
    <property type="component" value="Unassembled WGS sequence"/>
</dbReference>
<dbReference type="OrthoDB" id="690068at2759"/>
<dbReference type="PANTHER" id="PTHR46266:SF4">
    <property type="entry name" value="TRANSCRIPTION FACTOR TT8"/>
    <property type="match status" value="1"/>
</dbReference>
<evidence type="ECO:0000313" key="3">
    <source>
        <dbReference type="EMBL" id="CDH51562.1"/>
    </source>
</evidence>
<dbReference type="SMART" id="SM00353">
    <property type="entry name" value="HLH"/>
    <property type="match status" value="1"/>
</dbReference>
<dbReference type="InterPro" id="IPR011598">
    <property type="entry name" value="bHLH_dom"/>
</dbReference>
<name>A0A068RPN4_9FUNG</name>
<evidence type="ECO:0000256" key="1">
    <source>
        <dbReference type="SAM" id="MobiDB-lite"/>
    </source>
</evidence>
<feature type="compositionally biased region" description="Low complexity" evidence="1">
    <location>
        <begin position="494"/>
        <end position="520"/>
    </location>
</feature>
<feature type="compositionally biased region" description="Polar residues" evidence="1">
    <location>
        <begin position="451"/>
        <end position="469"/>
    </location>
</feature>
<protein>
    <recommendedName>
        <fullName evidence="2">BHLH domain-containing protein</fullName>
    </recommendedName>
</protein>
<dbReference type="SUPFAM" id="SSF47459">
    <property type="entry name" value="HLH, helix-loop-helix DNA-binding domain"/>
    <property type="match status" value="1"/>
</dbReference>
<evidence type="ECO:0000259" key="2">
    <source>
        <dbReference type="PROSITE" id="PS50888"/>
    </source>
</evidence>
<dbReference type="AlphaFoldDB" id="A0A068RPN4"/>
<feature type="compositionally biased region" description="Polar residues" evidence="1">
    <location>
        <begin position="482"/>
        <end position="493"/>
    </location>
</feature>
<accession>A0A068RPN4</accession>
<dbReference type="EMBL" id="CBTN010000010">
    <property type="protein sequence ID" value="CDH51562.1"/>
    <property type="molecule type" value="Genomic_DNA"/>
</dbReference>
<keyword evidence="4" id="KW-1185">Reference proteome</keyword>
<organism evidence="3 4">
    <name type="scientific">Lichtheimia corymbifera JMRC:FSU:9682</name>
    <dbReference type="NCBI Taxonomy" id="1263082"/>
    <lineage>
        <taxon>Eukaryota</taxon>
        <taxon>Fungi</taxon>
        <taxon>Fungi incertae sedis</taxon>
        <taxon>Mucoromycota</taxon>
        <taxon>Mucoromycotina</taxon>
        <taxon>Mucoromycetes</taxon>
        <taxon>Mucorales</taxon>
        <taxon>Lichtheimiaceae</taxon>
        <taxon>Lichtheimia</taxon>
    </lineage>
</organism>
<feature type="compositionally biased region" description="Polar residues" evidence="1">
    <location>
        <begin position="363"/>
        <end position="386"/>
    </location>
</feature>
<dbReference type="VEuPathDB" id="FungiDB:LCOR_03150.1"/>
<feature type="region of interest" description="Disordered" evidence="1">
    <location>
        <begin position="339"/>
        <end position="390"/>
    </location>
</feature>
<feature type="region of interest" description="Disordered" evidence="1">
    <location>
        <begin position="1"/>
        <end position="100"/>
    </location>
</feature>
<dbReference type="InterPro" id="IPR036638">
    <property type="entry name" value="HLH_DNA-bd_sf"/>
</dbReference>
<dbReference type="Gene3D" id="4.10.280.10">
    <property type="entry name" value="Helix-loop-helix DNA-binding domain"/>
    <property type="match status" value="1"/>
</dbReference>
<feature type="compositionally biased region" description="Low complexity" evidence="1">
    <location>
        <begin position="410"/>
        <end position="419"/>
    </location>
</feature>
<feature type="region of interest" description="Disordered" evidence="1">
    <location>
        <begin position="137"/>
        <end position="186"/>
    </location>
</feature>
<reference evidence="3" key="1">
    <citation type="submission" date="2013-08" db="EMBL/GenBank/DDBJ databases">
        <title>Gene expansion shapes genome architecture in the human pathogen Lichtheimia corymbifera: an evolutionary genomics analysis in the ancient terrestrial Mucorales (Mucoromycotina).</title>
        <authorList>
            <person name="Schwartze V.U."/>
            <person name="Winter S."/>
            <person name="Shelest E."/>
            <person name="Marcet-Houben M."/>
            <person name="Horn F."/>
            <person name="Wehner S."/>
            <person name="Hoffmann K."/>
            <person name="Riege K."/>
            <person name="Sammeth M."/>
            <person name="Nowrousian M."/>
            <person name="Valiante V."/>
            <person name="Linde J."/>
            <person name="Jacobsen I.D."/>
            <person name="Marz M."/>
            <person name="Brakhage A.A."/>
            <person name="Gabaldon T."/>
            <person name="Bocker S."/>
            <person name="Voigt K."/>
        </authorList>
    </citation>
    <scope>NUCLEOTIDE SEQUENCE [LARGE SCALE GENOMIC DNA]</scope>
    <source>
        <strain evidence="3">FSU 9682</strain>
    </source>
</reference>
<sequence>MSLSSPNMPKEKAIDHPVTAVVPPKKRRKPSADVVVDDSPTITANKDTCTLEEDELEEDDDEDDIEKEQQQQQRRAKRHQKEKQGHEKHHTAIQSTPPFQPAMMALPPPLLSYPHHHQLAYYHPLYPAGPFYLPVGSSPPLTPHQPSPSLRPRNNAGARILPKVSPSDGNAVGAATTTTTSASATNAPCFASPPLHPNSPSEYLYHHHPFSIPIAPASGDPITASAAAAGNVRRDSNSTALTTADQREQARKMSHSAIERRRRERINDKIVQLRQLIPSCANQEHLHKMTVLQSAIDYIAYLKEVVARLDGEESLNVNLKNNKAPKSMMPREVEAFTTQFSVTKTDARLQHQRRRSSTSSSSDANKQPVSNSSNEPSEQHPPSASSFDARKGIKPIDVIRARVPCHQHHSSTSSHGDSSLLATPVPSPSSVHSHEWSSATAPSNVLPPPWSSSTPNSDHVVTSRSSASQHPRHKDTHHDSSPETISSSWTEDGTSCSSPSLPTPSLTPQSGTPSSSSMPTQQKHMSVENLLC</sequence>
<dbReference type="PANTHER" id="PTHR46266">
    <property type="entry name" value="TRANSCRIPTION FACTOR TT8"/>
    <property type="match status" value="1"/>
</dbReference>
<feature type="region of interest" description="Disordered" evidence="1">
    <location>
        <begin position="229"/>
        <end position="263"/>
    </location>
</feature>